<comment type="caution">
    <text evidence="1">The sequence shown here is derived from an EMBL/GenBank/DDBJ whole genome shotgun (WGS) entry which is preliminary data.</text>
</comment>
<evidence type="ECO:0000313" key="1">
    <source>
        <dbReference type="EMBL" id="CAG7659149.1"/>
    </source>
</evidence>
<evidence type="ECO:0000313" key="2">
    <source>
        <dbReference type="Proteomes" id="UP000730618"/>
    </source>
</evidence>
<dbReference type="Proteomes" id="UP000730618">
    <property type="component" value="Unassembled WGS sequence"/>
</dbReference>
<gene>
    <name evidence="1" type="ORF">PAECIP111802_07412</name>
</gene>
<keyword evidence="2" id="KW-1185">Reference proteome</keyword>
<protein>
    <submittedName>
        <fullName evidence="1">Uncharacterized protein</fullName>
    </submittedName>
</protein>
<proteinExistence type="predicted"/>
<dbReference type="EMBL" id="CAJVCE010000065">
    <property type="protein sequence ID" value="CAG7659149.1"/>
    <property type="molecule type" value="Genomic_DNA"/>
</dbReference>
<reference evidence="1 2" key="1">
    <citation type="submission" date="2021-06" db="EMBL/GenBank/DDBJ databases">
        <authorList>
            <person name="Criscuolo A."/>
        </authorList>
    </citation>
    <scope>NUCLEOTIDE SEQUENCE [LARGE SCALE GENOMIC DNA]</scope>
    <source>
        <strain evidence="2">CIP 111802</strain>
    </source>
</reference>
<sequence length="113" mass="12744">MANRDTVTKRLNSAVNQIHRWVFVLNINTLSQRSRSTQNVIHCARSCASLDIEKHKENGRQITDEHPKYCSNNYDELANEMEALGLPYKPCGQRNCLNGTIPTGSRADEARTG</sequence>
<organism evidence="1 2">
    <name type="scientific">Paenibacillus allorhizosphaerae</name>
    <dbReference type="NCBI Taxonomy" id="2849866"/>
    <lineage>
        <taxon>Bacteria</taxon>
        <taxon>Bacillati</taxon>
        <taxon>Bacillota</taxon>
        <taxon>Bacilli</taxon>
        <taxon>Bacillales</taxon>
        <taxon>Paenibacillaceae</taxon>
        <taxon>Paenibacillus</taxon>
    </lineage>
</organism>
<name>A0ABM8VV00_9BACL</name>
<accession>A0ABM8VV00</accession>